<organism evidence="3 4">
    <name type="scientific">Limobrevibacterium gyesilva</name>
    <dbReference type="NCBI Taxonomy" id="2991712"/>
    <lineage>
        <taxon>Bacteria</taxon>
        <taxon>Pseudomonadati</taxon>
        <taxon>Pseudomonadota</taxon>
        <taxon>Alphaproteobacteria</taxon>
        <taxon>Acetobacterales</taxon>
        <taxon>Acetobacteraceae</taxon>
        <taxon>Limobrevibacterium</taxon>
    </lineage>
</organism>
<dbReference type="SUPFAM" id="SSF56601">
    <property type="entry name" value="beta-lactamase/transpeptidase-like"/>
    <property type="match status" value="1"/>
</dbReference>
<protein>
    <submittedName>
        <fullName evidence="3">Beta-lactamase family protein</fullName>
    </submittedName>
</protein>
<feature type="chain" id="PRO_5041233434" evidence="1">
    <location>
        <begin position="19"/>
        <end position="413"/>
    </location>
</feature>
<sequence>MVARIAAVLALLASPAFAEALPVFSDTGPDAAAFGAAEGYPAGTRATLSQQRHMVGAYSHYDQVLTSRPVARAAAASPFGRAESELALTYTHLGQPHTLADYLDRHPTTGLLIERDGTILYEHYRYARTDRDRFTSQSMAKTVLAMLVGIAVAEGKIRSIDDSASIYVPELAGTQLGRTPIRALLHMASGIAFTEVYNGRDDMARLAHGLFRPGNAGAATVLSQFDTRVAEPGTVWHYAGLNSELLGLVLTNATRMQIADYLATRIWQRIGTEADASWVVDATGQEVAYCCFNATLRDWARFGMLLAQDGAWGGAQVIPRQWVLDATTVPADSFLAPGKTGRTRGYGYQVWIQPGPRRQFALIGVHGQTILIDPAARLVLVHTAVRPKAAGDPMSAELVSLWNALVAQEAPSP</sequence>
<reference evidence="3" key="1">
    <citation type="submission" date="2022-09" db="EMBL/GenBank/DDBJ databases">
        <title>Rhodovastum sp. nov. RN2-1 isolated from soil in Seongnam, South Korea.</title>
        <authorList>
            <person name="Le N.T."/>
        </authorList>
    </citation>
    <scope>NUCLEOTIDE SEQUENCE</scope>
    <source>
        <strain evidence="3">RN2-1</strain>
    </source>
</reference>
<dbReference type="RefSeq" id="WP_264713377.1">
    <property type="nucleotide sequence ID" value="NZ_JAPDNT010000004.1"/>
</dbReference>
<keyword evidence="4" id="KW-1185">Reference proteome</keyword>
<evidence type="ECO:0000256" key="1">
    <source>
        <dbReference type="SAM" id="SignalP"/>
    </source>
</evidence>
<accession>A0AA41YMI8</accession>
<reference evidence="3" key="2">
    <citation type="submission" date="2022-10" db="EMBL/GenBank/DDBJ databases">
        <authorList>
            <person name="Trinh H.N."/>
        </authorList>
    </citation>
    <scope>NUCLEOTIDE SEQUENCE</scope>
    <source>
        <strain evidence="3">RN2-1</strain>
    </source>
</reference>
<dbReference type="PANTHER" id="PTHR43283">
    <property type="entry name" value="BETA-LACTAMASE-RELATED"/>
    <property type="match status" value="1"/>
</dbReference>
<feature type="domain" description="Beta-lactamase-related" evidence="2">
    <location>
        <begin position="103"/>
        <end position="384"/>
    </location>
</feature>
<feature type="signal peptide" evidence="1">
    <location>
        <begin position="1"/>
        <end position="18"/>
    </location>
</feature>
<dbReference type="Gene3D" id="3.40.710.10">
    <property type="entry name" value="DD-peptidase/beta-lactamase superfamily"/>
    <property type="match status" value="1"/>
</dbReference>
<comment type="caution">
    <text evidence="3">The sequence shown here is derived from an EMBL/GenBank/DDBJ whole genome shotgun (WGS) entry which is preliminary data.</text>
</comment>
<proteinExistence type="predicted"/>
<gene>
    <name evidence="3" type="ORF">OL599_09065</name>
</gene>
<keyword evidence="1" id="KW-0732">Signal</keyword>
<dbReference type="EMBL" id="JAPDNT010000004">
    <property type="protein sequence ID" value="MCW3474733.1"/>
    <property type="molecule type" value="Genomic_DNA"/>
</dbReference>
<dbReference type="Proteomes" id="UP001165679">
    <property type="component" value="Unassembled WGS sequence"/>
</dbReference>
<evidence type="ECO:0000259" key="2">
    <source>
        <dbReference type="Pfam" id="PF00144"/>
    </source>
</evidence>
<dbReference type="PANTHER" id="PTHR43283:SF14">
    <property type="entry name" value="BLL8153 PROTEIN"/>
    <property type="match status" value="1"/>
</dbReference>
<dbReference type="InterPro" id="IPR001466">
    <property type="entry name" value="Beta-lactam-related"/>
</dbReference>
<dbReference type="InterPro" id="IPR012338">
    <property type="entry name" value="Beta-lactam/transpept-like"/>
</dbReference>
<name>A0AA41YMI8_9PROT</name>
<evidence type="ECO:0000313" key="3">
    <source>
        <dbReference type="EMBL" id="MCW3474733.1"/>
    </source>
</evidence>
<dbReference type="InterPro" id="IPR050789">
    <property type="entry name" value="Diverse_Enzym_Activities"/>
</dbReference>
<dbReference type="Pfam" id="PF00144">
    <property type="entry name" value="Beta-lactamase"/>
    <property type="match status" value="1"/>
</dbReference>
<evidence type="ECO:0000313" key="4">
    <source>
        <dbReference type="Proteomes" id="UP001165679"/>
    </source>
</evidence>
<dbReference type="AlphaFoldDB" id="A0AA41YMI8"/>